<evidence type="ECO:0000256" key="2">
    <source>
        <dbReference type="ARBA" id="ARBA00022670"/>
    </source>
</evidence>
<evidence type="ECO:0000256" key="5">
    <source>
        <dbReference type="SAM" id="MobiDB-lite"/>
    </source>
</evidence>
<protein>
    <recommendedName>
        <fullName evidence="6">Ubiquitin-like protease family profile domain-containing protein</fullName>
    </recommendedName>
</protein>
<evidence type="ECO:0000256" key="3">
    <source>
        <dbReference type="ARBA" id="ARBA00022801"/>
    </source>
</evidence>
<dbReference type="AlphaFoldDB" id="A0A9R1X9F2"/>
<dbReference type="InterPro" id="IPR038765">
    <property type="entry name" value="Papain-like_cys_pep_sf"/>
</dbReference>
<dbReference type="GO" id="GO:0006508">
    <property type="term" value="P:proteolysis"/>
    <property type="evidence" value="ECO:0007669"/>
    <property type="project" value="UniProtKB-KW"/>
</dbReference>
<evidence type="ECO:0000259" key="6">
    <source>
        <dbReference type="PROSITE" id="PS50600"/>
    </source>
</evidence>
<feature type="compositionally biased region" description="Low complexity" evidence="5">
    <location>
        <begin position="75"/>
        <end position="84"/>
    </location>
</feature>
<accession>A0A9R1X9F2</accession>
<name>A0A9R1X9F2_LACSA</name>
<keyword evidence="3" id="KW-0378">Hydrolase</keyword>
<dbReference type="GO" id="GO:0008234">
    <property type="term" value="F:cysteine-type peptidase activity"/>
    <property type="evidence" value="ECO:0007669"/>
    <property type="project" value="UniProtKB-KW"/>
</dbReference>
<feature type="compositionally biased region" description="Basic and acidic residues" evidence="5">
    <location>
        <begin position="65"/>
        <end position="74"/>
    </location>
</feature>
<keyword evidence="4" id="KW-0788">Thiol protease</keyword>
<evidence type="ECO:0000313" key="8">
    <source>
        <dbReference type="Proteomes" id="UP000235145"/>
    </source>
</evidence>
<dbReference type="Pfam" id="PF02902">
    <property type="entry name" value="Peptidase_C48"/>
    <property type="match status" value="1"/>
</dbReference>
<evidence type="ECO:0000313" key="7">
    <source>
        <dbReference type="EMBL" id="KAJ0204321.1"/>
    </source>
</evidence>
<feature type="region of interest" description="Disordered" evidence="5">
    <location>
        <begin position="65"/>
        <end position="94"/>
    </location>
</feature>
<dbReference type="Gene3D" id="3.40.395.10">
    <property type="entry name" value="Adenoviral Proteinase, Chain A"/>
    <property type="match status" value="1"/>
</dbReference>
<feature type="domain" description="Ubiquitin-like protease family profile" evidence="6">
    <location>
        <begin position="325"/>
        <end position="510"/>
    </location>
</feature>
<dbReference type="Proteomes" id="UP000235145">
    <property type="component" value="Unassembled WGS sequence"/>
</dbReference>
<dbReference type="SUPFAM" id="SSF54001">
    <property type="entry name" value="Cysteine proteinases"/>
    <property type="match status" value="1"/>
</dbReference>
<dbReference type="PANTHER" id="PTHR12606:SF151">
    <property type="entry name" value="UBIQUITIN-LIKE PROTEASE FAMILY PROFILE DOMAIN-CONTAINING PROTEIN"/>
    <property type="match status" value="1"/>
</dbReference>
<organism evidence="7 8">
    <name type="scientific">Lactuca sativa</name>
    <name type="common">Garden lettuce</name>
    <dbReference type="NCBI Taxonomy" id="4236"/>
    <lineage>
        <taxon>Eukaryota</taxon>
        <taxon>Viridiplantae</taxon>
        <taxon>Streptophyta</taxon>
        <taxon>Embryophyta</taxon>
        <taxon>Tracheophyta</taxon>
        <taxon>Spermatophyta</taxon>
        <taxon>Magnoliopsida</taxon>
        <taxon>eudicotyledons</taxon>
        <taxon>Gunneridae</taxon>
        <taxon>Pentapetalae</taxon>
        <taxon>asterids</taxon>
        <taxon>campanulids</taxon>
        <taxon>Asterales</taxon>
        <taxon>Asteraceae</taxon>
        <taxon>Cichorioideae</taxon>
        <taxon>Cichorieae</taxon>
        <taxon>Lactucinae</taxon>
        <taxon>Lactuca</taxon>
    </lineage>
</organism>
<dbReference type="PROSITE" id="PS50600">
    <property type="entry name" value="ULP_PROTEASE"/>
    <property type="match status" value="1"/>
</dbReference>
<dbReference type="PANTHER" id="PTHR12606">
    <property type="entry name" value="SENTRIN/SUMO-SPECIFIC PROTEASE"/>
    <property type="match status" value="1"/>
</dbReference>
<reference evidence="7 8" key="1">
    <citation type="journal article" date="2017" name="Nat. Commun.">
        <title>Genome assembly with in vitro proximity ligation data and whole-genome triplication in lettuce.</title>
        <authorList>
            <person name="Reyes-Chin-Wo S."/>
            <person name="Wang Z."/>
            <person name="Yang X."/>
            <person name="Kozik A."/>
            <person name="Arikit S."/>
            <person name="Song C."/>
            <person name="Xia L."/>
            <person name="Froenicke L."/>
            <person name="Lavelle D.O."/>
            <person name="Truco M.J."/>
            <person name="Xia R."/>
            <person name="Zhu S."/>
            <person name="Xu C."/>
            <person name="Xu H."/>
            <person name="Xu X."/>
            <person name="Cox K."/>
            <person name="Korf I."/>
            <person name="Meyers B.C."/>
            <person name="Michelmore R.W."/>
        </authorList>
    </citation>
    <scope>NUCLEOTIDE SEQUENCE [LARGE SCALE GENOMIC DNA]</scope>
    <source>
        <strain evidence="8">cv. Salinas</strain>
        <tissue evidence="7">Seedlings</tissue>
    </source>
</reference>
<dbReference type="EMBL" id="NBSK02000005">
    <property type="protein sequence ID" value="KAJ0204321.1"/>
    <property type="molecule type" value="Genomic_DNA"/>
</dbReference>
<keyword evidence="8" id="KW-1185">Reference proteome</keyword>
<dbReference type="InterPro" id="IPR003653">
    <property type="entry name" value="Peptidase_C48_C"/>
</dbReference>
<evidence type="ECO:0000256" key="4">
    <source>
        <dbReference type="ARBA" id="ARBA00022807"/>
    </source>
</evidence>
<evidence type="ECO:0000256" key="1">
    <source>
        <dbReference type="ARBA" id="ARBA00005234"/>
    </source>
</evidence>
<proteinExistence type="inferred from homology"/>
<sequence>MPRMKRWSGTKKLKWVDVNKIFSKIQEGQPPRQNMLPSDGEMTSCYYMSFQEYVYVEGKPVPSPVRDHFRRQDESSYSMSSSGRSHGRRRDSGKHNLDEVFKRLHVLEQHVFMNRQPTEVFVEEVNTEQFWNDITFDDPIVSQRKYDEQVVQDEVMNKNNTTENIFCDIEDDKVLEERNDYAGNKFDDDVFDVNDYSEVKEYKVLFLMYELEERNDNAGNKFDDDVFDVNDYNEAKEVPDEDEIIITGIVDYFDEYGVDDKEVTTDKPRTRKPSQYLCPPYTELHTTPKQKRRAKEKVDIKSTSPVPPPAFGVAHDFSILRLQPYVAGDRDFWSSLFGHTHDGWLESSHITIWYRLLMERGFEGNRHTIMPPNFFVSHTLEEGQDWRAYMVGIATYPNFMVAWWDVDTALLPIHSSPNHSLFGELRLVSMEVHIYDSLGRGAYEKFKSEGIISKFERRVANYLDKIKYWARRNIPRIPLNMQFIYKENVPQQSSHLGDCGVFVCMFLEQFVSGQPIRVLIDLKNAALEFRQRMAKIYCGSSLGPM</sequence>
<keyword evidence="2" id="KW-0645">Protease</keyword>
<comment type="similarity">
    <text evidence="1">Belongs to the peptidase C48 family.</text>
</comment>
<comment type="caution">
    <text evidence="7">The sequence shown here is derived from an EMBL/GenBank/DDBJ whole genome shotgun (WGS) entry which is preliminary data.</text>
</comment>
<gene>
    <name evidence="7" type="ORF">LSAT_V11C500238280</name>
</gene>